<reference evidence="1 2" key="1">
    <citation type="journal article" date="2013" name="Front. Microbiol.">
        <title>Comparative genomic analyses of the cyanobacterium, Lyngbya aestuarii BL J, a powerful hydrogen producer.</title>
        <authorList>
            <person name="Kothari A."/>
            <person name="Vaughn M."/>
            <person name="Garcia-Pichel F."/>
        </authorList>
    </citation>
    <scope>NUCLEOTIDE SEQUENCE [LARGE SCALE GENOMIC DNA]</scope>
    <source>
        <strain evidence="1 2">BL J</strain>
    </source>
</reference>
<keyword evidence="2" id="KW-1185">Reference proteome</keyword>
<proteinExistence type="predicted"/>
<name>U7QMM5_9CYAN</name>
<dbReference type="AlphaFoldDB" id="U7QMM5"/>
<dbReference type="Proteomes" id="UP000017127">
    <property type="component" value="Unassembled WGS sequence"/>
</dbReference>
<protein>
    <submittedName>
        <fullName evidence="1">Uncharacterized protein</fullName>
    </submittedName>
</protein>
<dbReference type="EMBL" id="AUZM01000011">
    <property type="protein sequence ID" value="ERT08360.1"/>
    <property type="molecule type" value="Genomic_DNA"/>
</dbReference>
<sequence length="37" mass="4255">MTALSLLKISGVWNTQPRKNTGVNCKHPALYLYFYLL</sequence>
<evidence type="ECO:0000313" key="1">
    <source>
        <dbReference type="EMBL" id="ERT08360.1"/>
    </source>
</evidence>
<organism evidence="1 2">
    <name type="scientific">Lyngbya aestuarii BL J</name>
    <dbReference type="NCBI Taxonomy" id="1348334"/>
    <lineage>
        <taxon>Bacteria</taxon>
        <taxon>Bacillati</taxon>
        <taxon>Cyanobacteriota</taxon>
        <taxon>Cyanophyceae</taxon>
        <taxon>Oscillatoriophycideae</taxon>
        <taxon>Oscillatoriales</taxon>
        <taxon>Microcoleaceae</taxon>
        <taxon>Lyngbya</taxon>
    </lineage>
</organism>
<accession>U7QMM5</accession>
<gene>
    <name evidence="1" type="ORF">M595_1599</name>
</gene>
<comment type="caution">
    <text evidence="1">The sequence shown here is derived from an EMBL/GenBank/DDBJ whole genome shotgun (WGS) entry which is preliminary data.</text>
</comment>
<evidence type="ECO:0000313" key="2">
    <source>
        <dbReference type="Proteomes" id="UP000017127"/>
    </source>
</evidence>